<dbReference type="EMBL" id="JAPDGR010000533">
    <property type="protein sequence ID" value="KAJ2989395.1"/>
    <property type="molecule type" value="Genomic_DNA"/>
</dbReference>
<comment type="caution">
    <text evidence="1">The sequence shown here is derived from an EMBL/GenBank/DDBJ whole genome shotgun (WGS) entry which is preliminary data.</text>
</comment>
<organism evidence="1 2">
    <name type="scientific">Xylaria curta</name>
    <dbReference type="NCBI Taxonomy" id="42375"/>
    <lineage>
        <taxon>Eukaryota</taxon>
        <taxon>Fungi</taxon>
        <taxon>Dikarya</taxon>
        <taxon>Ascomycota</taxon>
        <taxon>Pezizomycotina</taxon>
        <taxon>Sordariomycetes</taxon>
        <taxon>Xylariomycetidae</taxon>
        <taxon>Xylariales</taxon>
        <taxon>Xylariaceae</taxon>
        <taxon>Xylaria</taxon>
    </lineage>
</organism>
<reference evidence="1" key="1">
    <citation type="submission" date="2022-10" db="EMBL/GenBank/DDBJ databases">
        <title>Genome Sequence of Xylaria curta.</title>
        <authorList>
            <person name="Buettner E."/>
        </authorList>
    </citation>
    <scope>NUCLEOTIDE SEQUENCE</scope>
    <source>
        <strain evidence="1">Babe10</strain>
    </source>
</reference>
<protein>
    <submittedName>
        <fullName evidence="1">Uncharacterized protein</fullName>
    </submittedName>
</protein>
<name>A0ACC1PDE5_9PEZI</name>
<gene>
    <name evidence="1" type="ORF">NUW58_g3487</name>
</gene>
<sequence>MEYAPPEERDARMQDLVSLLLSVPEKNFDPFDIYRATYDSAGHSIGADIIIPRAKSSHSSRPVLVRIHGGFLVTGSSLFPAWFSKWILDFAEAQSAIIISPDYRLLPEAKGVDIIRDMEAFWKWFHSDGPSKHLAGIGRHDITLNKNKLLLLGESAGGYLAIQSVLSGFARPNAIVALYPMLDMKADHYTKEYYKPIVGVPNFLHKTIDDFLATLPARKAISQADPPARLDLALASVQTGRFLELLGDEPELFVLERIQAGNFVSKSDGRPIFPPFFILHGDEDSAVPAEGTRKFLQILDRVDPAARYRAAFRPGDHGFDSQATLEDEWLREGLDWVSSEWLADTSRM</sequence>
<keyword evidence="2" id="KW-1185">Reference proteome</keyword>
<dbReference type="Proteomes" id="UP001143856">
    <property type="component" value="Unassembled WGS sequence"/>
</dbReference>
<proteinExistence type="predicted"/>
<evidence type="ECO:0000313" key="1">
    <source>
        <dbReference type="EMBL" id="KAJ2989395.1"/>
    </source>
</evidence>
<accession>A0ACC1PDE5</accession>
<evidence type="ECO:0000313" key="2">
    <source>
        <dbReference type="Proteomes" id="UP001143856"/>
    </source>
</evidence>